<dbReference type="InterPro" id="IPR036047">
    <property type="entry name" value="F-box-like_dom_sf"/>
</dbReference>
<gene>
    <name evidence="2" type="ORF">K491DRAFT_510465</name>
</gene>
<evidence type="ECO:0000259" key="1">
    <source>
        <dbReference type="PROSITE" id="PS50181"/>
    </source>
</evidence>
<proteinExistence type="predicted"/>
<dbReference type="PROSITE" id="PS50181">
    <property type="entry name" value="FBOX"/>
    <property type="match status" value="1"/>
</dbReference>
<dbReference type="Proteomes" id="UP000799324">
    <property type="component" value="Unassembled WGS sequence"/>
</dbReference>
<sequence>MAQSLMDLPPEILVQTLSFLPIRALLRFSQTCRHSRSLARSSLHTLSFGINSTRISGIISRIGATQYPRVKAVQSCFSATSVTDNAPSPFEDLENDDPHKVSVLIPDAETFGYMTLLSFHTALTKSVLSRHGSTLRTLELSLWTLTTPVAKAIANMPAIRALSIRIEDFPHVRAVSRNKVTQQRLEQRQAWGLLTANAAWAPRLAALRIEGGEVNTAQLINLLRKSRWCRELWLCKCALVGRQLWNFLGSEYEGRAALEILGVMRCGGQLDEDVLDVIGTLTSLRFLSLHGCHGISSKTIEKRNDEDWRIPQCIPPVPEISQGHTSTVIEVDPLYLDAEEY</sequence>
<evidence type="ECO:0000313" key="2">
    <source>
        <dbReference type="EMBL" id="KAF2653525.1"/>
    </source>
</evidence>
<accession>A0A6A6T0N1</accession>
<dbReference type="InterPro" id="IPR001810">
    <property type="entry name" value="F-box_dom"/>
</dbReference>
<protein>
    <recommendedName>
        <fullName evidence="1">F-box domain-containing protein</fullName>
    </recommendedName>
</protein>
<dbReference type="SUPFAM" id="SSF52047">
    <property type="entry name" value="RNI-like"/>
    <property type="match status" value="1"/>
</dbReference>
<reference evidence="2" key="1">
    <citation type="journal article" date="2020" name="Stud. Mycol.">
        <title>101 Dothideomycetes genomes: a test case for predicting lifestyles and emergence of pathogens.</title>
        <authorList>
            <person name="Haridas S."/>
            <person name="Albert R."/>
            <person name="Binder M."/>
            <person name="Bloem J."/>
            <person name="Labutti K."/>
            <person name="Salamov A."/>
            <person name="Andreopoulos B."/>
            <person name="Baker S."/>
            <person name="Barry K."/>
            <person name="Bills G."/>
            <person name="Bluhm B."/>
            <person name="Cannon C."/>
            <person name="Castanera R."/>
            <person name="Culley D."/>
            <person name="Daum C."/>
            <person name="Ezra D."/>
            <person name="Gonzalez J."/>
            <person name="Henrissat B."/>
            <person name="Kuo A."/>
            <person name="Liang C."/>
            <person name="Lipzen A."/>
            <person name="Lutzoni F."/>
            <person name="Magnuson J."/>
            <person name="Mondo S."/>
            <person name="Nolan M."/>
            <person name="Ohm R."/>
            <person name="Pangilinan J."/>
            <person name="Park H.-J."/>
            <person name="Ramirez L."/>
            <person name="Alfaro M."/>
            <person name="Sun H."/>
            <person name="Tritt A."/>
            <person name="Yoshinaga Y."/>
            <person name="Zwiers L.-H."/>
            <person name="Turgeon B."/>
            <person name="Goodwin S."/>
            <person name="Spatafora J."/>
            <person name="Crous P."/>
            <person name="Grigoriev I."/>
        </authorList>
    </citation>
    <scope>NUCLEOTIDE SEQUENCE</scope>
    <source>
        <strain evidence="2">CBS 122681</strain>
    </source>
</reference>
<name>A0A6A6T0N1_9PLEO</name>
<dbReference type="EMBL" id="MU004379">
    <property type="protein sequence ID" value="KAF2653525.1"/>
    <property type="molecule type" value="Genomic_DNA"/>
</dbReference>
<dbReference type="Gene3D" id="3.80.10.10">
    <property type="entry name" value="Ribonuclease Inhibitor"/>
    <property type="match status" value="1"/>
</dbReference>
<feature type="domain" description="F-box" evidence="1">
    <location>
        <begin position="2"/>
        <end position="48"/>
    </location>
</feature>
<dbReference type="Pfam" id="PF12937">
    <property type="entry name" value="F-box-like"/>
    <property type="match status" value="1"/>
</dbReference>
<dbReference type="Gene3D" id="1.20.1280.50">
    <property type="match status" value="1"/>
</dbReference>
<organism evidence="2 3">
    <name type="scientific">Lophiostoma macrostomum CBS 122681</name>
    <dbReference type="NCBI Taxonomy" id="1314788"/>
    <lineage>
        <taxon>Eukaryota</taxon>
        <taxon>Fungi</taxon>
        <taxon>Dikarya</taxon>
        <taxon>Ascomycota</taxon>
        <taxon>Pezizomycotina</taxon>
        <taxon>Dothideomycetes</taxon>
        <taxon>Pleosporomycetidae</taxon>
        <taxon>Pleosporales</taxon>
        <taxon>Lophiostomataceae</taxon>
        <taxon>Lophiostoma</taxon>
    </lineage>
</organism>
<keyword evidence="3" id="KW-1185">Reference proteome</keyword>
<dbReference type="InterPro" id="IPR032675">
    <property type="entry name" value="LRR_dom_sf"/>
</dbReference>
<dbReference type="AlphaFoldDB" id="A0A6A6T0N1"/>
<dbReference type="OrthoDB" id="5425556at2759"/>
<dbReference type="SUPFAM" id="SSF81383">
    <property type="entry name" value="F-box domain"/>
    <property type="match status" value="1"/>
</dbReference>
<dbReference type="CDD" id="cd09917">
    <property type="entry name" value="F-box_SF"/>
    <property type="match status" value="1"/>
</dbReference>
<evidence type="ECO:0000313" key="3">
    <source>
        <dbReference type="Proteomes" id="UP000799324"/>
    </source>
</evidence>